<keyword evidence="5" id="KW-1185">Reference proteome</keyword>
<feature type="domain" description="Bacterial CdiA-CT RNAse A" evidence="1">
    <location>
        <begin position="161"/>
        <end position="275"/>
    </location>
</feature>
<dbReference type="Pfam" id="PF18431">
    <property type="entry name" value="RNAse_A_bac"/>
    <property type="match status" value="1"/>
</dbReference>
<organism evidence="3 4">
    <name type="scientific">Serratia rubidaea</name>
    <name type="common">Serratia marinorubra</name>
    <dbReference type="NCBI Taxonomy" id="61652"/>
    <lineage>
        <taxon>Bacteria</taxon>
        <taxon>Pseudomonadati</taxon>
        <taxon>Pseudomonadota</taxon>
        <taxon>Gammaproteobacteria</taxon>
        <taxon>Enterobacterales</taxon>
        <taxon>Yersiniaceae</taxon>
        <taxon>Serratia</taxon>
    </lineage>
</organism>
<reference evidence="2 5" key="2">
    <citation type="submission" date="2020-11" db="EMBL/GenBank/DDBJ databases">
        <title>Enhanced detection system for hospital associated transmission using whole genome sequencing surveillance.</title>
        <authorList>
            <person name="Harrison L.H."/>
            <person name="Van Tyne D."/>
            <person name="Marsh J.W."/>
            <person name="Griffith M.P."/>
            <person name="Snyder D.J."/>
            <person name="Cooper V.S."/>
            <person name="Mustapha M."/>
        </authorList>
    </citation>
    <scope>NUCLEOTIDE SEQUENCE [LARGE SCALE GENOMIC DNA]</scope>
    <source>
        <strain evidence="2 5">SER00230</strain>
    </source>
</reference>
<dbReference type="RefSeq" id="WP_126532734.1">
    <property type="nucleotide sequence ID" value="NZ_JADULK010000013.1"/>
</dbReference>
<dbReference type="EMBL" id="JADULK010000013">
    <property type="protein sequence ID" value="MBH1931975.1"/>
    <property type="molecule type" value="Genomic_DNA"/>
</dbReference>
<dbReference type="InterPro" id="IPR041436">
    <property type="entry name" value="RNAse_A_bac"/>
</dbReference>
<accession>A0A448SS90</accession>
<dbReference type="Proteomes" id="UP000624159">
    <property type="component" value="Unassembled WGS sequence"/>
</dbReference>
<reference evidence="3 4" key="1">
    <citation type="submission" date="2018-12" db="EMBL/GenBank/DDBJ databases">
        <authorList>
            <consortium name="Pathogen Informatics"/>
        </authorList>
    </citation>
    <scope>NUCLEOTIDE SEQUENCE [LARGE SCALE GENOMIC DNA]</scope>
    <source>
        <strain evidence="3 4">NCTC10036</strain>
    </source>
</reference>
<dbReference type="EMBL" id="LR134493">
    <property type="protein sequence ID" value="VEI70606.1"/>
    <property type="molecule type" value="Genomic_DNA"/>
</dbReference>
<dbReference type="AlphaFoldDB" id="A0A448SS90"/>
<evidence type="ECO:0000313" key="5">
    <source>
        <dbReference type="Proteomes" id="UP000624159"/>
    </source>
</evidence>
<evidence type="ECO:0000313" key="3">
    <source>
        <dbReference type="EMBL" id="VEI70606.1"/>
    </source>
</evidence>
<proteinExistence type="predicted"/>
<gene>
    <name evidence="2" type="ORF">I5U13_20170</name>
    <name evidence="3" type="ORF">NCTC10036_04057</name>
</gene>
<evidence type="ECO:0000259" key="1">
    <source>
        <dbReference type="Pfam" id="PF18431"/>
    </source>
</evidence>
<dbReference type="CDD" id="cd20684">
    <property type="entry name" value="CdiA-CT_Yk_RNaseA-like"/>
    <property type="match status" value="1"/>
</dbReference>
<evidence type="ECO:0000313" key="2">
    <source>
        <dbReference type="EMBL" id="MBH1931975.1"/>
    </source>
</evidence>
<protein>
    <recommendedName>
        <fullName evidence="1">Bacterial CdiA-CT RNAse A domain-containing protein</fullName>
    </recommendedName>
</protein>
<name>A0A448SS90_SERRU</name>
<dbReference type="Proteomes" id="UP000281904">
    <property type="component" value="Chromosome"/>
</dbReference>
<sequence length="277" mass="29708">MAEENGLRVVLSPVQLAAAMSDKSVTEGETLSNRLLGGLGLAGGVIELIGAGAMCYAPDPTLLTKVGCVIVGTHSMDSIKAASNQMITGQPTTTDSYQSAVSLAKTLGADDDTAYRVGLTVDIAVPLAFAAAIGAVRVASVRAGRVRLNEHESMTGAKPGGHALERHIGKTPEELFARLGRRPSLTATSSFRNQHEAERIISKVLSNNRNQIQAWVKHVPPKMKAKMELEGTFSSQTGILVSRGSKQVIRCYKVRVVLHFERWNGKPYYILTAFPKV</sequence>
<evidence type="ECO:0000313" key="4">
    <source>
        <dbReference type="Proteomes" id="UP000281904"/>
    </source>
</evidence>